<evidence type="ECO:0000256" key="2">
    <source>
        <dbReference type="PROSITE-ProRule" id="PRU00335"/>
    </source>
</evidence>
<dbReference type="InterPro" id="IPR001647">
    <property type="entry name" value="HTH_TetR"/>
</dbReference>
<dbReference type="InterPro" id="IPR036271">
    <property type="entry name" value="Tet_transcr_reg_TetR-rel_C_sf"/>
</dbReference>
<dbReference type="Gene3D" id="1.10.357.10">
    <property type="entry name" value="Tetracycline Repressor, domain 2"/>
    <property type="match status" value="1"/>
</dbReference>
<proteinExistence type="predicted"/>
<sequence length="200" mass="21583">MSDNELAAMQARIVREAGRIVQAKGYAALSMRQLAAGLGLTAGALHRYFPTKQHVLLASCGAALDELTEALRRIEAGEPKPLRALERMMVADGDFALDDTDRFRVVLLDPDVGEIELPDTKALDGYRVLQGTVRQAQEAALLRPIPNHDIACILVGCVHGLVVMAITIREIDVSDIEPLVATAARATLRGLVPSDVEIEP</sequence>
<dbReference type="RefSeq" id="WP_306421667.1">
    <property type="nucleotide sequence ID" value="NZ_BPQE01000024.1"/>
</dbReference>
<evidence type="ECO:0000256" key="1">
    <source>
        <dbReference type="ARBA" id="ARBA00023125"/>
    </source>
</evidence>
<dbReference type="EMBL" id="JAUSVP010000008">
    <property type="protein sequence ID" value="MDQ0448317.1"/>
    <property type="molecule type" value="Genomic_DNA"/>
</dbReference>
<keyword evidence="1 2" id="KW-0238">DNA-binding</keyword>
<dbReference type="PANTHER" id="PTHR30055:SF212">
    <property type="entry name" value="TETR-FAMILY FAMILY TRANSCRIPTIONAL REGULATOR"/>
    <property type="match status" value="1"/>
</dbReference>
<dbReference type="Pfam" id="PF00440">
    <property type="entry name" value="TetR_N"/>
    <property type="match status" value="1"/>
</dbReference>
<dbReference type="InterPro" id="IPR050109">
    <property type="entry name" value="HTH-type_TetR-like_transc_reg"/>
</dbReference>
<comment type="caution">
    <text evidence="4">The sequence shown here is derived from an EMBL/GenBank/DDBJ whole genome shotgun (WGS) entry which is preliminary data.</text>
</comment>
<protein>
    <submittedName>
        <fullName evidence="4">AcrR family transcriptional regulator</fullName>
    </submittedName>
</protein>
<feature type="domain" description="HTH tetR-type" evidence="3">
    <location>
        <begin position="7"/>
        <end position="67"/>
    </location>
</feature>
<feature type="DNA-binding region" description="H-T-H motif" evidence="2">
    <location>
        <begin position="30"/>
        <end position="49"/>
    </location>
</feature>
<dbReference type="SUPFAM" id="SSF48498">
    <property type="entry name" value="Tetracyclin repressor-like, C-terminal domain"/>
    <property type="match status" value="1"/>
</dbReference>
<reference evidence="4 5" key="1">
    <citation type="submission" date="2023-07" db="EMBL/GenBank/DDBJ databases">
        <title>Genomic Encyclopedia of Type Strains, Phase IV (KMG-IV): sequencing the most valuable type-strain genomes for metagenomic binning, comparative biology and taxonomic classification.</title>
        <authorList>
            <person name="Goeker M."/>
        </authorList>
    </citation>
    <scope>NUCLEOTIDE SEQUENCE [LARGE SCALE GENOMIC DNA]</scope>
    <source>
        <strain evidence="4 5">DSM 19013</strain>
    </source>
</reference>
<organism evidence="4 5">
    <name type="scientific">Methylobacterium aerolatum</name>
    <dbReference type="NCBI Taxonomy" id="418708"/>
    <lineage>
        <taxon>Bacteria</taxon>
        <taxon>Pseudomonadati</taxon>
        <taxon>Pseudomonadota</taxon>
        <taxon>Alphaproteobacteria</taxon>
        <taxon>Hyphomicrobiales</taxon>
        <taxon>Methylobacteriaceae</taxon>
        <taxon>Methylobacterium</taxon>
    </lineage>
</organism>
<evidence type="ECO:0000313" key="4">
    <source>
        <dbReference type="EMBL" id="MDQ0448317.1"/>
    </source>
</evidence>
<name>A0ABU0I2I2_9HYPH</name>
<dbReference type="SUPFAM" id="SSF46689">
    <property type="entry name" value="Homeodomain-like"/>
    <property type="match status" value="1"/>
</dbReference>
<gene>
    <name evidence="4" type="ORF">QO012_002826</name>
</gene>
<evidence type="ECO:0000259" key="3">
    <source>
        <dbReference type="PROSITE" id="PS50977"/>
    </source>
</evidence>
<keyword evidence="5" id="KW-1185">Reference proteome</keyword>
<dbReference type="PROSITE" id="PS01081">
    <property type="entry name" value="HTH_TETR_1"/>
    <property type="match status" value="1"/>
</dbReference>
<evidence type="ECO:0000313" key="5">
    <source>
        <dbReference type="Proteomes" id="UP001231124"/>
    </source>
</evidence>
<accession>A0ABU0I2I2</accession>
<dbReference type="Proteomes" id="UP001231124">
    <property type="component" value="Unassembled WGS sequence"/>
</dbReference>
<dbReference type="PANTHER" id="PTHR30055">
    <property type="entry name" value="HTH-TYPE TRANSCRIPTIONAL REGULATOR RUTR"/>
    <property type="match status" value="1"/>
</dbReference>
<dbReference type="PROSITE" id="PS50977">
    <property type="entry name" value="HTH_TETR_2"/>
    <property type="match status" value="1"/>
</dbReference>
<dbReference type="InterPro" id="IPR023772">
    <property type="entry name" value="DNA-bd_HTH_TetR-type_CS"/>
</dbReference>
<dbReference type="InterPro" id="IPR009057">
    <property type="entry name" value="Homeodomain-like_sf"/>
</dbReference>